<dbReference type="Proteomes" id="UP001158076">
    <property type="component" value="Unassembled WGS sequence"/>
</dbReference>
<sequence length="202" mass="23151">MRIVAAQELESWLASGKILEQDARGAKVVALENGLYLKIFYTRRTPLLARLMPSARRFQRNTIKLQACGIAAPEVIDIFWIDKKSGLSACLYYPLPGRTLEQLYLTDRESFDTRIPAIANFFKFLHIHGIYFRSLHLGNIVELPGGHFGLIDCLDLQHKRGPLSQSLTRRNLAHLQNYLQRRGLLPDFPWKSLTDAYEKSQP</sequence>
<dbReference type="Proteomes" id="UP001158500">
    <property type="component" value="Unassembled WGS sequence"/>
</dbReference>
<evidence type="ECO:0000313" key="3">
    <source>
        <dbReference type="Proteomes" id="UP001158076"/>
    </source>
</evidence>
<dbReference type="InterPro" id="IPR011009">
    <property type="entry name" value="Kinase-like_dom_sf"/>
</dbReference>
<dbReference type="EMBL" id="JAOCAE010000005">
    <property type="protein sequence ID" value="MDH1236289.1"/>
    <property type="molecule type" value="Genomic_DNA"/>
</dbReference>
<accession>A0A210XT75</accession>
<evidence type="ECO:0000313" key="1">
    <source>
        <dbReference type="EMBL" id="MDH0145279.1"/>
    </source>
</evidence>
<name>A0A210XT75_STUST</name>
<reference evidence="1" key="1">
    <citation type="submission" date="2022-09" db="EMBL/GenBank/DDBJ databases">
        <title>Intensive care unit water sources are persistently colonized with multi-drug resistant bacteria and are the site of extensive horizontal gene transfer of antibiotic resistance genes.</title>
        <authorList>
            <person name="Diorio-Toth L."/>
        </authorList>
    </citation>
    <scope>NUCLEOTIDE SEQUENCE</scope>
    <source>
        <strain evidence="2">GD03947</strain>
        <strain evidence="1">GD04147</strain>
    </source>
</reference>
<dbReference type="SUPFAM" id="SSF56112">
    <property type="entry name" value="Protein kinase-like (PK-like)"/>
    <property type="match status" value="1"/>
</dbReference>
<proteinExistence type="predicted"/>
<organism evidence="1 3">
    <name type="scientific">Stutzerimonas stutzeri</name>
    <name type="common">Pseudomonas stutzeri</name>
    <dbReference type="NCBI Taxonomy" id="316"/>
    <lineage>
        <taxon>Bacteria</taxon>
        <taxon>Pseudomonadati</taxon>
        <taxon>Pseudomonadota</taxon>
        <taxon>Gammaproteobacteria</taxon>
        <taxon>Pseudomonadales</taxon>
        <taxon>Pseudomonadaceae</taxon>
        <taxon>Stutzerimonas</taxon>
    </lineage>
</organism>
<gene>
    <name evidence="2" type="ORF">N5C32_09590</name>
    <name evidence="1" type="ORF">N7335_02615</name>
</gene>
<dbReference type="AlphaFoldDB" id="A0A210XT75"/>
<dbReference type="EMBL" id="JAODZE010000002">
    <property type="protein sequence ID" value="MDH0145279.1"/>
    <property type="molecule type" value="Genomic_DNA"/>
</dbReference>
<comment type="caution">
    <text evidence="1">The sequence shown here is derived from an EMBL/GenBank/DDBJ whole genome shotgun (WGS) entry which is preliminary data.</text>
</comment>
<evidence type="ECO:0000313" key="2">
    <source>
        <dbReference type="EMBL" id="MDH1236289.1"/>
    </source>
</evidence>
<protein>
    <submittedName>
        <fullName evidence="1">Toluene tolerance protein</fullName>
    </submittedName>
</protein>